<keyword evidence="7 12" id="KW-0067">ATP-binding</keyword>
<evidence type="ECO:0000256" key="5">
    <source>
        <dbReference type="ARBA" id="ARBA00022801"/>
    </source>
</evidence>
<dbReference type="NCBIfam" id="TIGR00416">
    <property type="entry name" value="sms"/>
    <property type="match status" value="1"/>
</dbReference>
<dbReference type="eggNOG" id="COG1066">
    <property type="taxonomic scope" value="Bacteria"/>
</dbReference>
<evidence type="ECO:0000259" key="15">
    <source>
        <dbReference type="PROSITE" id="PS50162"/>
    </source>
</evidence>
<gene>
    <name evidence="12 16" type="primary">radA</name>
    <name evidence="16" type="ORF">Cenrod_0542</name>
</gene>
<sequence>MTKTTHVCSSCGGTHTRWLGKCPHCGEWNTLVESTLEPTAPTGSSHSPHSRFAPLAGTAEIAVLGSLDAQELARATSGCEELDRVLGGGFVEGGVVLIGGDPGIGKSTLLLQTLDAMQRRTQQDRNTLYVTGEESGAQVALRARRLGLGHSQVRVLAEIRLASILAAIQTHRPHIAVIDSIQTIYSDDLSAAPGSVSQVRECAAQLTRMAKSSGVAIVLVGHVTKEGSLAGPRVLEHMVDTVLYFEGDTHSSFRLVRAFKNRFGAVNEIGVFAMTERGLRGVSNPSAMFLSQHSEPVSGSCVMVTIEGTRPMLVEIQALVDSAGPSPRRLSVGLDRDRLAMLLAVLHRHAGVACGDQDVFVNAVGGVRIGEPAADLAVVLAIASSLRGQPLPRGLFAFGEVGLAGEVRPAPRGQERLKEAAKLGFGIAVAPRANAPKNPHAKEFAGLTIHAVDRVEQAMEVVRGLP</sequence>
<dbReference type="SUPFAM" id="SSF52540">
    <property type="entry name" value="P-loop containing nucleoside triphosphate hydrolases"/>
    <property type="match status" value="1"/>
</dbReference>
<dbReference type="GO" id="GO:0008270">
    <property type="term" value="F:zinc ion binding"/>
    <property type="evidence" value="ECO:0007669"/>
    <property type="project" value="UniProtKB-KW"/>
</dbReference>
<keyword evidence="10 12" id="KW-0234">DNA repair</keyword>
<evidence type="ECO:0000313" key="16">
    <source>
        <dbReference type="EMBL" id="AGX86655.1"/>
    </source>
</evidence>
<evidence type="ECO:0000256" key="3">
    <source>
        <dbReference type="ARBA" id="ARBA00022763"/>
    </source>
</evidence>
<dbReference type="CDD" id="cd01121">
    <property type="entry name" value="RadA_SMS_N"/>
    <property type="match status" value="1"/>
</dbReference>
<dbReference type="EMBL" id="CP004885">
    <property type="protein sequence ID" value="AGX86655.1"/>
    <property type="molecule type" value="Genomic_DNA"/>
</dbReference>
<evidence type="ECO:0000256" key="2">
    <source>
        <dbReference type="ARBA" id="ARBA00022741"/>
    </source>
</evidence>
<dbReference type="Pfam" id="PF13481">
    <property type="entry name" value="AAA_25"/>
    <property type="match status" value="1"/>
</dbReference>
<keyword evidence="5" id="KW-0378">Hydrolase</keyword>
<dbReference type="InterPro" id="IPR003593">
    <property type="entry name" value="AAA+_ATPase"/>
</dbReference>
<keyword evidence="17" id="KW-1185">Reference proteome</keyword>
<dbReference type="GO" id="GO:0005524">
    <property type="term" value="F:ATP binding"/>
    <property type="evidence" value="ECO:0007669"/>
    <property type="project" value="UniProtKB-UniRule"/>
</dbReference>
<dbReference type="SMART" id="SM00382">
    <property type="entry name" value="AAA"/>
    <property type="match status" value="1"/>
</dbReference>
<dbReference type="InterPro" id="IPR041166">
    <property type="entry name" value="Rubredoxin_2"/>
</dbReference>
<keyword evidence="6 14" id="KW-0862">Zinc</keyword>
<evidence type="ECO:0000256" key="4">
    <source>
        <dbReference type="ARBA" id="ARBA00022771"/>
    </source>
</evidence>
<evidence type="ECO:0000256" key="8">
    <source>
        <dbReference type="ARBA" id="ARBA00023016"/>
    </source>
</evidence>
<keyword evidence="8 12" id="KW-0346">Stress response</keyword>
<feature type="short sequence motif" description="RadA KNRFG motif" evidence="12">
    <location>
        <begin position="260"/>
        <end position="264"/>
    </location>
</feature>
<dbReference type="PANTHER" id="PTHR32472:SF10">
    <property type="entry name" value="DNA REPAIR PROTEIN RADA-LIKE PROTEIN"/>
    <property type="match status" value="1"/>
</dbReference>
<keyword evidence="2 12" id="KW-0547">Nucleotide-binding</keyword>
<dbReference type="Proteomes" id="UP000017184">
    <property type="component" value="Chromosome"/>
</dbReference>
<dbReference type="GO" id="GO:0005829">
    <property type="term" value="C:cytosol"/>
    <property type="evidence" value="ECO:0007669"/>
    <property type="project" value="TreeGrafter"/>
</dbReference>
<reference evidence="16 17" key="1">
    <citation type="journal article" date="2013" name="Genome Biol.">
        <title>Genomic analysis reveals key aspects of prokaryotic symbiosis in the phototrophic consortium "Chlorochromatium aggregatum".</title>
        <authorList>
            <person name="Liu Z."/>
            <person name="Muller J."/>
            <person name="Li T."/>
            <person name="Alvey R.M."/>
            <person name="Vogl K."/>
            <person name="Frigaard N.U."/>
            <person name="Rockwell N.C."/>
            <person name="Boyd E.S."/>
            <person name="Tomsho L.P."/>
            <person name="Schuster S.C."/>
            <person name="Henke P."/>
            <person name="Rohde M."/>
            <person name="Overmann J."/>
            <person name="Bryant D.A."/>
        </authorList>
    </citation>
    <scope>NUCLEOTIDE SEQUENCE [LARGE SCALE GENOMIC DNA]</scope>
    <source>
        <strain evidence="16">CR</strain>
    </source>
</reference>
<dbReference type="SUPFAM" id="SSF54211">
    <property type="entry name" value="Ribosomal protein S5 domain 2-like"/>
    <property type="match status" value="1"/>
</dbReference>
<dbReference type="KEGG" id="cbx:Cenrod_0542"/>
<dbReference type="STRING" id="946483.Cenrod_0542"/>
<comment type="domain">
    <text evidence="12">The middle region has homology to RecA with ATPase motifs including the RadA KNRFG motif, while the C-terminus is homologous to Lon protease.</text>
</comment>
<dbReference type="HAMAP" id="MF_01498">
    <property type="entry name" value="RadA_bact"/>
    <property type="match status" value="1"/>
</dbReference>
<feature type="domain" description="RecA family profile 1" evidence="15">
    <location>
        <begin position="71"/>
        <end position="223"/>
    </location>
</feature>
<dbReference type="GO" id="GO:0000725">
    <property type="term" value="P:recombinational repair"/>
    <property type="evidence" value="ECO:0007669"/>
    <property type="project" value="UniProtKB-UniRule"/>
</dbReference>
<accession>U5N5U9</accession>
<comment type="function">
    <text evidence="12">Plays a role in repairing double-strand DNA breaks, probably involving stabilizing or processing branched DNA or blocked replication forks.</text>
</comment>
<dbReference type="InterPro" id="IPR020568">
    <property type="entry name" value="Ribosomal_Su5_D2-typ_SF"/>
</dbReference>
<dbReference type="InterPro" id="IPR014721">
    <property type="entry name" value="Ribsml_uS5_D2-typ_fold_subgr"/>
</dbReference>
<keyword evidence="1 12" id="KW-0479">Metal-binding</keyword>
<keyword evidence="9 12" id="KW-0238">DNA-binding</keyword>
<dbReference type="InterPro" id="IPR020588">
    <property type="entry name" value="RecA_ATP-bd"/>
</dbReference>
<dbReference type="GO" id="GO:0140664">
    <property type="term" value="F:ATP-dependent DNA damage sensor activity"/>
    <property type="evidence" value="ECO:0007669"/>
    <property type="project" value="InterPro"/>
</dbReference>
<dbReference type="Gene3D" id="3.40.50.300">
    <property type="entry name" value="P-loop containing nucleotide triphosphate hydrolases"/>
    <property type="match status" value="1"/>
</dbReference>
<dbReference type="HOGENOM" id="CLU_018264_0_1_4"/>
<organism evidence="16 17">
    <name type="scientific">Candidatus Symbiobacter mobilis CR</name>
    <dbReference type="NCBI Taxonomy" id="946483"/>
    <lineage>
        <taxon>Bacteria</taxon>
        <taxon>Pseudomonadati</taxon>
        <taxon>Pseudomonadota</taxon>
        <taxon>Betaproteobacteria</taxon>
        <taxon>Burkholderiales</taxon>
        <taxon>Comamonadaceae</taxon>
    </lineage>
</organism>
<evidence type="ECO:0000256" key="14">
    <source>
        <dbReference type="RuleBase" id="RU003555"/>
    </source>
</evidence>
<dbReference type="PANTHER" id="PTHR32472">
    <property type="entry name" value="DNA REPAIR PROTEIN RADA"/>
    <property type="match status" value="1"/>
</dbReference>
<evidence type="ECO:0000256" key="13">
    <source>
        <dbReference type="NCBIfam" id="TIGR00416"/>
    </source>
</evidence>
<comment type="function">
    <text evidence="11">Can catalyze the hydrolysis of ATP in the presence of single-stranded DNA, the ATP-dependent uptake of single-stranded DNA by duplex DNA, and the ATP-dependent hybridization of homologous single-stranded DNAs. It interacts with LexA causing its activation and leading to its autocatalytic cleavage.</text>
</comment>
<dbReference type="PATRIC" id="fig|946483.4.peg.544"/>
<name>U5N5U9_9BURK</name>
<evidence type="ECO:0000256" key="10">
    <source>
        <dbReference type="ARBA" id="ARBA00023204"/>
    </source>
</evidence>
<dbReference type="AlphaFoldDB" id="U5N5U9"/>
<dbReference type="GO" id="GO:0003684">
    <property type="term" value="F:damaged DNA binding"/>
    <property type="evidence" value="ECO:0007669"/>
    <property type="project" value="InterPro"/>
</dbReference>
<dbReference type="MEROPS" id="S16.A04"/>
<evidence type="ECO:0000313" key="17">
    <source>
        <dbReference type="Proteomes" id="UP000017184"/>
    </source>
</evidence>
<dbReference type="Pfam" id="PF18073">
    <property type="entry name" value="Zn_ribbon_LapB"/>
    <property type="match status" value="1"/>
</dbReference>
<dbReference type="InterPro" id="IPR027417">
    <property type="entry name" value="P-loop_NTPase"/>
</dbReference>
<dbReference type="InterPro" id="IPR004504">
    <property type="entry name" value="DNA_repair_RadA"/>
</dbReference>
<protein>
    <recommendedName>
        <fullName evidence="12 13">DNA repair protein RadA</fullName>
    </recommendedName>
</protein>
<evidence type="ECO:0000256" key="11">
    <source>
        <dbReference type="ARBA" id="ARBA00025580"/>
    </source>
</evidence>
<dbReference type="FunFam" id="3.40.50.300:FF:000050">
    <property type="entry name" value="DNA repair protein RadA"/>
    <property type="match status" value="1"/>
</dbReference>
<keyword evidence="3 12" id="KW-0227">DNA damage</keyword>
<dbReference type="OrthoDB" id="9803906at2"/>
<feature type="binding site" evidence="12">
    <location>
        <begin position="100"/>
        <end position="107"/>
    </location>
    <ligand>
        <name>ATP</name>
        <dbReference type="ChEBI" id="CHEBI:30616"/>
    </ligand>
</feature>
<dbReference type="PRINTS" id="PR01874">
    <property type="entry name" value="DNAREPAIRADA"/>
</dbReference>
<dbReference type="GO" id="GO:0016787">
    <property type="term" value="F:hydrolase activity"/>
    <property type="evidence" value="ECO:0007669"/>
    <property type="project" value="UniProtKB-KW"/>
</dbReference>
<dbReference type="Gene3D" id="3.30.230.10">
    <property type="match status" value="1"/>
</dbReference>
<comment type="function">
    <text evidence="14">DNA-dependent ATPase involved in processing of recombination intermediates, plays a role in repairing DNA breaks. Stimulates the branch migration of RecA-mediated strand transfer reactions, allowing the 3' invading strand to extend heteroduplex DNA faster. Binds ssDNA in the presence of ADP but not other nucleotides, has ATPase activity that is stimulated by ssDNA and various branched DNA structures, but inhibited by SSB. Does not have RecA's homology-searching function.</text>
</comment>
<evidence type="ECO:0000256" key="9">
    <source>
        <dbReference type="ARBA" id="ARBA00023125"/>
    </source>
</evidence>
<dbReference type="PROSITE" id="PS50162">
    <property type="entry name" value="RECA_2"/>
    <property type="match status" value="1"/>
</dbReference>
<dbReference type="RefSeq" id="WP_022771476.1">
    <property type="nucleotide sequence ID" value="NC_022576.1"/>
</dbReference>
<comment type="similarity">
    <text evidence="12 14">Belongs to the RecA family. RadA subfamily.</text>
</comment>
<feature type="region of interest" description="Lon-protease-like" evidence="12">
    <location>
        <begin position="358"/>
        <end position="466"/>
    </location>
</feature>
<evidence type="ECO:0000256" key="7">
    <source>
        <dbReference type="ARBA" id="ARBA00022840"/>
    </source>
</evidence>
<evidence type="ECO:0000256" key="1">
    <source>
        <dbReference type="ARBA" id="ARBA00022723"/>
    </source>
</evidence>
<evidence type="ECO:0000256" key="6">
    <source>
        <dbReference type="ARBA" id="ARBA00022833"/>
    </source>
</evidence>
<keyword evidence="4 14" id="KW-0863">Zinc-finger</keyword>
<evidence type="ECO:0000256" key="12">
    <source>
        <dbReference type="HAMAP-Rule" id="MF_01498"/>
    </source>
</evidence>
<proteinExistence type="inferred from homology"/>